<dbReference type="Gene3D" id="2.60.40.10">
    <property type="entry name" value="Immunoglobulins"/>
    <property type="match status" value="1"/>
</dbReference>
<keyword evidence="5" id="KW-1185">Reference proteome</keyword>
<protein>
    <submittedName>
        <fullName evidence="4">Sialate O-acetylesterase</fullName>
    </submittedName>
</protein>
<organism evidence="4 5">
    <name type="scientific">Bacteroides faecichinchillae</name>
    <dbReference type="NCBI Taxonomy" id="871325"/>
    <lineage>
        <taxon>Bacteria</taxon>
        <taxon>Pseudomonadati</taxon>
        <taxon>Bacteroidota</taxon>
        <taxon>Bacteroidia</taxon>
        <taxon>Bacteroidales</taxon>
        <taxon>Bacteroidaceae</taxon>
        <taxon>Bacteroides</taxon>
    </lineage>
</organism>
<reference evidence="4 5" key="1">
    <citation type="submission" date="2016-11" db="EMBL/GenBank/DDBJ databases">
        <authorList>
            <person name="Jaros S."/>
            <person name="Januszkiewicz K."/>
            <person name="Wedrychowicz H."/>
        </authorList>
    </citation>
    <scope>NUCLEOTIDE SEQUENCE [LARGE SCALE GENOMIC DNA]</scope>
    <source>
        <strain evidence="4 5">DSM 26883</strain>
    </source>
</reference>
<feature type="domain" description="Sialate O-acetylesterase" evidence="3">
    <location>
        <begin position="438"/>
        <end position="543"/>
    </location>
</feature>
<name>A0A1M4V5M5_9BACE</name>
<evidence type="ECO:0000313" key="4">
    <source>
        <dbReference type="EMBL" id="SHE64245.1"/>
    </source>
</evidence>
<dbReference type="SUPFAM" id="SSF52266">
    <property type="entry name" value="SGNH hydrolase"/>
    <property type="match status" value="1"/>
</dbReference>
<dbReference type="GO" id="GO:0004553">
    <property type="term" value="F:hydrolase activity, hydrolyzing O-glycosyl compounds"/>
    <property type="evidence" value="ECO:0007669"/>
    <property type="project" value="InterPro"/>
</dbReference>
<dbReference type="InterPro" id="IPR005181">
    <property type="entry name" value="SASA"/>
</dbReference>
<evidence type="ECO:0000313" key="5">
    <source>
        <dbReference type="Proteomes" id="UP000184436"/>
    </source>
</evidence>
<dbReference type="Gene3D" id="2.60.120.260">
    <property type="entry name" value="Galactose-binding domain-like"/>
    <property type="match status" value="1"/>
</dbReference>
<dbReference type="RefSeq" id="WP_025074957.1">
    <property type="nucleotide sequence ID" value="NZ_FQVD01000004.1"/>
</dbReference>
<keyword evidence="1" id="KW-0378">Hydrolase</keyword>
<feature type="chain" id="PRO_5030031119" evidence="2">
    <location>
        <begin position="21"/>
        <end position="663"/>
    </location>
</feature>
<dbReference type="GO" id="GO:0005975">
    <property type="term" value="P:carbohydrate metabolic process"/>
    <property type="evidence" value="ECO:0007669"/>
    <property type="project" value="InterPro"/>
</dbReference>
<dbReference type="Proteomes" id="UP000184436">
    <property type="component" value="Unassembled WGS sequence"/>
</dbReference>
<dbReference type="InterPro" id="IPR013783">
    <property type="entry name" value="Ig-like_fold"/>
</dbReference>
<keyword evidence="2" id="KW-0732">Signal</keyword>
<sequence>MNKNFAISLLFLFGSAALSAQVKLLPIFSDNMVLQQQTQALVWGETKPNKTVEVTTSWNKKKYTVQADAQGKWKTKVETPVAGGPYTMTISDGKPVKLNNVMIGEVWVCSGQSNMEMQVEGWGKVNNYEQEKQEANNYPNIRFLLVKNAISPKPIDKIEAAENGWQVCSSKSVANFSAAGYFFGRDLNKYRNVPIGLIDTSWGGTIIETWTSHEALATMPSMQKRLKALEGQPATQEGRKKKYEADVEAWKVNIEKIDKGCVNGEAIWAAPNFDDNAWKTMKIPGWMQENGLPGFNGLVWFRKTIDIPAGWAGKELTLNVGTIDDNDFTYFNGVEVGHTEGWMAGRSYKIPKSLVKGGKAVIAVRVLDTGGNGGINGNPESISLRLSDSESIQMAGDWKYKVSLDLREIEPMPVDMSWNPNYPTLLFNAMLNPLIPYAIKGAIWYQGESNAGEAYQYRELMPLMITDWRNRWGYDFPFYMVQLASFTAQQKEPVESTWAELREAQTRTLHLANTGMAVAIDIGEEADIHPKNKQEVGRRLALAARAQTYGEKIPYSGPMYRNYKIEGNKIRINFSHVNGGLKTKNGEKPKGFTIAGLDHKFHWADAVIEGNSIVVSSPEVPFPVAVRYAWADYPVCNMYNGADLPMSPFRTDDWKGITNVDKQ</sequence>
<proteinExistence type="predicted"/>
<evidence type="ECO:0000256" key="1">
    <source>
        <dbReference type="ARBA" id="ARBA00022801"/>
    </source>
</evidence>
<dbReference type="GO" id="GO:0001681">
    <property type="term" value="F:sialate O-acetylesterase activity"/>
    <property type="evidence" value="ECO:0007669"/>
    <property type="project" value="InterPro"/>
</dbReference>
<dbReference type="InterPro" id="IPR036514">
    <property type="entry name" value="SGNH_hydro_sf"/>
</dbReference>
<evidence type="ECO:0000256" key="2">
    <source>
        <dbReference type="SAM" id="SignalP"/>
    </source>
</evidence>
<dbReference type="AlphaFoldDB" id="A0A1M4V5M5"/>
<dbReference type="PANTHER" id="PTHR22901:SF0">
    <property type="entry name" value="SIALATE O-ACETYLESTERASE"/>
    <property type="match status" value="1"/>
</dbReference>
<feature type="signal peptide" evidence="2">
    <location>
        <begin position="1"/>
        <end position="20"/>
    </location>
</feature>
<dbReference type="EMBL" id="FQVD01000004">
    <property type="protein sequence ID" value="SHE64245.1"/>
    <property type="molecule type" value="Genomic_DNA"/>
</dbReference>
<dbReference type="PANTHER" id="PTHR22901">
    <property type="entry name" value="SIALATE O-ACETYLESTERASE"/>
    <property type="match status" value="1"/>
</dbReference>
<accession>A0A1M4V5M5</accession>
<gene>
    <name evidence="4" type="ORF">SAMN05444349_104101</name>
</gene>
<dbReference type="InterPro" id="IPR039329">
    <property type="entry name" value="SIAE"/>
</dbReference>
<dbReference type="OrthoDB" id="9816001at2"/>
<dbReference type="Gene3D" id="3.40.50.1110">
    <property type="entry name" value="SGNH hydrolase"/>
    <property type="match status" value="1"/>
</dbReference>
<evidence type="ECO:0000259" key="3">
    <source>
        <dbReference type="Pfam" id="PF03629"/>
    </source>
</evidence>
<feature type="domain" description="Sialate O-acetylesterase" evidence="3">
    <location>
        <begin position="105"/>
        <end position="227"/>
    </location>
</feature>
<dbReference type="Pfam" id="PF03629">
    <property type="entry name" value="SASA"/>
    <property type="match status" value="2"/>
</dbReference>
<dbReference type="InterPro" id="IPR008979">
    <property type="entry name" value="Galactose-bd-like_sf"/>
</dbReference>
<dbReference type="SUPFAM" id="SSF49785">
    <property type="entry name" value="Galactose-binding domain-like"/>
    <property type="match status" value="1"/>
</dbReference>
<dbReference type="STRING" id="871325.SAMN05444349_104101"/>